<proteinExistence type="predicted"/>
<dbReference type="InterPro" id="IPR027291">
    <property type="entry name" value="Glyco_hydro_38_N_sf"/>
</dbReference>
<dbReference type="PANTHER" id="PTHR46017">
    <property type="entry name" value="ALPHA-MANNOSIDASE 2C1"/>
    <property type="match status" value="1"/>
</dbReference>
<dbReference type="SUPFAM" id="SSF88713">
    <property type="entry name" value="Glycoside hydrolase/deacetylase"/>
    <property type="match status" value="1"/>
</dbReference>
<dbReference type="Proteomes" id="UP000095647">
    <property type="component" value="Unassembled WGS sequence"/>
</dbReference>
<evidence type="ECO:0000313" key="2">
    <source>
        <dbReference type="EMBL" id="CUN33715.1"/>
    </source>
</evidence>
<dbReference type="AlphaFoldDB" id="A0A173W5S8"/>
<feature type="domain" description="Glycoside hydrolase family 38 N-terminal" evidence="1">
    <location>
        <begin position="2"/>
        <end position="144"/>
    </location>
</feature>
<accession>A0A173W5S8</accession>
<dbReference type="GO" id="GO:0009313">
    <property type="term" value="P:oligosaccharide catabolic process"/>
    <property type="evidence" value="ECO:0007669"/>
    <property type="project" value="TreeGrafter"/>
</dbReference>
<dbReference type="GO" id="GO:0006013">
    <property type="term" value="P:mannose metabolic process"/>
    <property type="evidence" value="ECO:0007669"/>
    <property type="project" value="InterPro"/>
</dbReference>
<reference evidence="2 3" key="1">
    <citation type="submission" date="2015-09" db="EMBL/GenBank/DDBJ databases">
        <authorList>
            <consortium name="Pathogen Informatics"/>
        </authorList>
    </citation>
    <scope>NUCLEOTIDE SEQUENCE [LARGE SCALE GENOMIC DNA]</scope>
    <source>
        <strain evidence="2 3">2789STDY5608824</strain>
    </source>
</reference>
<protein>
    <submittedName>
        <fullName evidence="2">Alpha-mannosidase</fullName>
    </submittedName>
</protein>
<sequence>MRETHRKVARTVSNVLALMDEDPDFTYAMSSAQQYAWLEQEHPDLFARMLQRIKEGRFIPVGGMWVESDNMLLTGESLIRQITFGMRYFREHLGVEPKGLWLPDSFGYCGAWPQIARRAGFEWFLTQKISWNDTTKFPHHSFEWG</sequence>
<evidence type="ECO:0000313" key="3">
    <source>
        <dbReference type="Proteomes" id="UP000095647"/>
    </source>
</evidence>
<gene>
    <name evidence="2" type="ORF">ERS852382_00002</name>
</gene>
<evidence type="ECO:0000259" key="1">
    <source>
        <dbReference type="Pfam" id="PF01074"/>
    </source>
</evidence>
<dbReference type="Gene3D" id="3.20.110.10">
    <property type="entry name" value="Glycoside hydrolase 38, N terminal domain"/>
    <property type="match status" value="1"/>
</dbReference>
<dbReference type="GO" id="GO:0004559">
    <property type="term" value="F:alpha-mannosidase activity"/>
    <property type="evidence" value="ECO:0007669"/>
    <property type="project" value="InterPro"/>
</dbReference>
<organism evidence="2 3">
    <name type="scientific">Bifidobacterium adolescentis</name>
    <dbReference type="NCBI Taxonomy" id="1680"/>
    <lineage>
        <taxon>Bacteria</taxon>
        <taxon>Bacillati</taxon>
        <taxon>Actinomycetota</taxon>
        <taxon>Actinomycetes</taxon>
        <taxon>Bifidobacteriales</taxon>
        <taxon>Bifidobacteriaceae</taxon>
        <taxon>Bifidobacterium</taxon>
    </lineage>
</organism>
<dbReference type="Pfam" id="PF01074">
    <property type="entry name" value="Glyco_hydro_38N"/>
    <property type="match status" value="1"/>
</dbReference>
<dbReference type="InterPro" id="IPR000602">
    <property type="entry name" value="Glyco_hydro_38_N"/>
</dbReference>
<name>A0A173W5S8_BIFAD</name>
<dbReference type="EMBL" id="CYYI01000001">
    <property type="protein sequence ID" value="CUN33715.1"/>
    <property type="molecule type" value="Genomic_DNA"/>
</dbReference>
<dbReference type="InterPro" id="IPR011330">
    <property type="entry name" value="Glyco_hydro/deAcase_b/a-brl"/>
</dbReference>
<dbReference type="PANTHER" id="PTHR46017:SF1">
    <property type="entry name" value="ALPHA-MANNOSIDASE 2C1"/>
    <property type="match status" value="1"/>
</dbReference>